<feature type="transmembrane region" description="Helical" evidence="1">
    <location>
        <begin position="7"/>
        <end position="29"/>
    </location>
</feature>
<evidence type="ECO:0008006" key="4">
    <source>
        <dbReference type="Google" id="ProtNLM"/>
    </source>
</evidence>
<evidence type="ECO:0000256" key="1">
    <source>
        <dbReference type="SAM" id="Phobius"/>
    </source>
</evidence>
<reference evidence="2 3" key="1">
    <citation type="submission" date="2020-08" db="EMBL/GenBank/DDBJ databases">
        <title>Sequencing the genomes of 1000 actinobacteria strains.</title>
        <authorList>
            <person name="Klenk H.-P."/>
        </authorList>
    </citation>
    <scope>NUCLEOTIDE SEQUENCE [LARGE SCALE GENOMIC DNA]</scope>
    <source>
        <strain evidence="2 3">DSM 44230</strain>
    </source>
</reference>
<accession>A0A7W7CCT2</accession>
<dbReference type="AlphaFoldDB" id="A0A7W7CCT2"/>
<feature type="transmembrane region" description="Helical" evidence="1">
    <location>
        <begin position="49"/>
        <end position="74"/>
    </location>
</feature>
<gene>
    <name evidence="2" type="ORF">HNR67_003684</name>
</gene>
<evidence type="ECO:0000313" key="2">
    <source>
        <dbReference type="EMBL" id="MBB4677566.1"/>
    </source>
</evidence>
<dbReference type="Proteomes" id="UP000533598">
    <property type="component" value="Unassembled WGS sequence"/>
</dbReference>
<keyword evidence="1" id="KW-0812">Transmembrane</keyword>
<sequence>MERTALRVAACCAVIGSVAYLVLTLVHGFLPGTAHELARHVLARDWRAIHLGTILALLLWVFAFTAVGSVIVTGPGALLVRLARPLLVIGFTVFAIDFALDGFGFAQLAEAGAHAELDLMFRAVVGSTTMLVQVLFGLAFAVWALVLLRSRRAPTWLCVLGLVAATGWFVGGCLMFLRVPGIGFPVVAPLAGVVQLWVLGLGISWWRQSVGSVTGRQSTGVDRTIALEVSP</sequence>
<name>A0A7W7CCT2_9PSEU</name>
<feature type="transmembrane region" description="Helical" evidence="1">
    <location>
        <begin position="155"/>
        <end position="177"/>
    </location>
</feature>
<dbReference type="RefSeq" id="WP_185003494.1">
    <property type="nucleotide sequence ID" value="NZ_BAAAUI010000047.1"/>
</dbReference>
<evidence type="ECO:0000313" key="3">
    <source>
        <dbReference type="Proteomes" id="UP000533598"/>
    </source>
</evidence>
<keyword evidence="1" id="KW-0472">Membrane</keyword>
<organism evidence="2 3">
    <name type="scientific">Crossiella cryophila</name>
    <dbReference type="NCBI Taxonomy" id="43355"/>
    <lineage>
        <taxon>Bacteria</taxon>
        <taxon>Bacillati</taxon>
        <taxon>Actinomycetota</taxon>
        <taxon>Actinomycetes</taxon>
        <taxon>Pseudonocardiales</taxon>
        <taxon>Pseudonocardiaceae</taxon>
        <taxon>Crossiella</taxon>
    </lineage>
</organism>
<feature type="transmembrane region" description="Helical" evidence="1">
    <location>
        <begin position="183"/>
        <end position="206"/>
    </location>
</feature>
<feature type="transmembrane region" description="Helical" evidence="1">
    <location>
        <begin position="86"/>
        <end position="109"/>
    </location>
</feature>
<feature type="transmembrane region" description="Helical" evidence="1">
    <location>
        <begin position="129"/>
        <end position="148"/>
    </location>
</feature>
<protein>
    <recommendedName>
        <fullName evidence="4">DUF4386 domain-containing protein</fullName>
    </recommendedName>
</protein>
<comment type="caution">
    <text evidence="2">The sequence shown here is derived from an EMBL/GenBank/DDBJ whole genome shotgun (WGS) entry which is preliminary data.</text>
</comment>
<keyword evidence="3" id="KW-1185">Reference proteome</keyword>
<proteinExistence type="predicted"/>
<dbReference type="EMBL" id="JACHMH010000001">
    <property type="protein sequence ID" value="MBB4677566.1"/>
    <property type="molecule type" value="Genomic_DNA"/>
</dbReference>
<keyword evidence="1" id="KW-1133">Transmembrane helix</keyword>